<gene>
    <name evidence="1" type="ORF">CR513_62342</name>
</gene>
<evidence type="ECO:0000313" key="1">
    <source>
        <dbReference type="EMBL" id="RDX58350.1"/>
    </source>
</evidence>
<sequence>MDGDEDNDEQKGLTQRSKGVEDYYKEMEVIMIIANVQEKSKVIPRMFLNGLHRDIQNVVELHYHMSMKELLHQVIKVEKQLNMKKTYKKTSNYNYLSWKEKLNKEGFFLNNKR</sequence>
<dbReference type="PANTHER" id="PTHR35046">
    <property type="entry name" value="ZINC KNUCKLE (CCHC-TYPE) FAMILY PROTEIN"/>
    <property type="match status" value="1"/>
</dbReference>
<dbReference type="EMBL" id="QJKJ01017588">
    <property type="protein sequence ID" value="RDX58350.1"/>
    <property type="molecule type" value="Genomic_DNA"/>
</dbReference>
<protein>
    <recommendedName>
        <fullName evidence="3">Copia protein</fullName>
    </recommendedName>
</protein>
<feature type="non-terminal residue" evidence="1">
    <location>
        <position position="1"/>
    </location>
</feature>
<dbReference type="OrthoDB" id="1731207at2759"/>
<accession>A0A371E0N7</accession>
<reference evidence="1" key="1">
    <citation type="submission" date="2018-05" db="EMBL/GenBank/DDBJ databases">
        <title>Draft genome of Mucuna pruriens seed.</title>
        <authorList>
            <person name="Nnadi N.E."/>
            <person name="Vos R."/>
            <person name="Hasami M.H."/>
            <person name="Devisetty U.K."/>
            <person name="Aguiy J.C."/>
        </authorList>
    </citation>
    <scope>NUCLEOTIDE SEQUENCE [LARGE SCALE GENOMIC DNA]</scope>
    <source>
        <strain evidence="1">JCA_2017</strain>
    </source>
</reference>
<evidence type="ECO:0008006" key="3">
    <source>
        <dbReference type="Google" id="ProtNLM"/>
    </source>
</evidence>
<keyword evidence="2" id="KW-1185">Reference proteome</keyword>
<dbReference type="AlphaFoldDB" id="A0A371E0N7"/>
<dbReference type="PANTHER" id="PTHR35046:SF9">
    <property type="entry name" value="RNA-DIRECTED DNA POLYMERASE"/>
    <property type="match status" value="1"/>
</dbReference>
<proteinExistence type="predicted"/>
<comment type="caution">
    <text evidence="1">The sequence shown here is derived from an EMBL/GenBank/DDBJ whole genome shotgun (WGS) entry which is preliminary data.</text>
</comment>
<evidence type="ECO:0000313" key="2">
    <source>
        <dbReference type="Proteomes" id="UP000257109"/>
    </source>
</evidence>
<dbReference type="Proteomes" id="UP000257109">
    <property type="component" value="Unassembled WGS sequence"/>
</dbReference>
<name>A0A371E0N7_MUCPR</name>
<organism evidence="1 2">
    <name type="scientific">Mucuna pruriens</name>
    <name type="common">Velvet bean</name>
    <name type="synonym">Dolichos pruriens</name>
    <dbReference type="NCBI Taxonomy" id="157652"/>
    <lineage>
        <taxon>Eukaryota</taxon>
        <taxon>Viridiplantae</taxon>
        <taxon>Streptophyta</taxon>
        <taxon>Embryophyta</taxon>
        <taxon>Tracheophyta</taxon>
        <taxon>Spermatophyta</taxon>
        <taxon>Magnoliopsida</taxon>
        <taxon>eudicotyledons</taxon>
        <taxon>Gunneridae</taxon>
        <taxon>Pentapetalae</taxon>
        <taxon>rosids</taxon>
        <taxon>fabids</taxon>
        <taxon>Fabales</taxon>
        <taxon>Fabaceae</taxon>
        <taxon>Papilionoideae</taxon>
        <taxon>50 kb inversion clade</taxon>
        <taxon>NPAAA clade</taxon>
        <taxon>indigoferoid/millettioid clade</taxon>
        <taxon>Phaseoleae</taxon>
        <taxon>Mucuna</taxon>
    </lineage>
</organism>